<dbReference type="Pfam" id="PF07714">
    <property type="entry name" value="PK_Tyr_Ser-Thr"/>
    <property type="match status" value="1"/>
</dbReference>
<keyword evidence="8" id="KW-0677">Repeat</keyword>
<evidence type="ECO:0000256" key="5">
    <source>
        <dbReference type="ARBA" id="ARBA00022679"/>
    </source>
</evidence>
<feature type="signal peptide" evidence="28">
    <location>
        <begin position="1"/>
        <end position="25"/>
    </location>
</feature>
<evidence type="ECO:0000256" key="1">
    <source>
        <dbReference type="ARBA" id="ARBA00004251"/>
    </source>
</evidence>
<evidence type="ECO:0000256" key="15">
    <source>
        <dbReference type="ARBA" id="ARBA00023157"/>
    </source>
</evidence>
<dbReference type="SUPFAM" id="SSF56112">
    <property type="entry name" value="Protein kinase-like (PK-like)"/>
    <property type="match status" value="1"/>
</dbReference>
<evidence type="ECO:0000256" key="2">
    <source>
        <dbReference type="ARBA" id="ARBA00011902"/>
    </source>
</evidence>
<protein>
    <recommendedName>
        <fullName evidence="2">receptor protein-tyrosine kinase</fullName>
        <ecNumber evidence="2">2.7.10.1</ecNumber>
    </recommendedName>
</protein>
<evidence type="ECO:0000256" key="12">
    <source>
        <dbReference type="ARBA" id="ARBA00022989"/>
    </source>
</evidence>
<gene>
    <name evidence="31" type="ORF">ANANG_G00085170</name>
</gene>
<evidence type="ECO:0000256" key="4">
    <source>
        <dbReference type="ARBA" id="ARBA00022553"/>
    </source>
</evidence>
<dbReference type="GO" id="GO:0030183">
    <property type="term" value="P:B cell differentiation"/>
    <property type="evidence" value="ECO:0007669"/>
    <property type="project" value="TreeGrafter"/>
</dbReference>
<dbReference type="InterPro" id="IPR020635">
    <property type="entry name" value="Tyr_kinase_cat_dom"/>
</dbReference>
<evidence type="ECO:0000256" key="18">
    <source>
        <dbReference type="ARBA" id="ARBA00023319"/>
    </source>
</evidence>
<feature type="binding site" evidence="21">
    <location>
        <begin position="593"/>
        <end position="600"/>
    </location>
    <ligand>
        <name>ATP</name>
        <dbReference type="ChEBI" id="CHEBI:30616"/>
    </ligand>
</feature>
<evidence type="ECO:0000256" key="23">
    <source>
        <dbReference type="PIRSR" id="PIRSR000615-4"/>
    </source>
</evidence>
<evidence type="ECO:0000256" key="24">
    <source>
        <dbReference type="PROSITE-ProRule" id="PRU10141"/>
    </source>
</evidence>
<dbReference type="EC" id="2.7.10.1" evidence="2"/>
<evidence type="ECO:0000313" key="32">
    <source>
        <dbReference type="Proteomes" id="UP001044222"/>
    </source>
</evidence>
<dbReference type="FunFam" id="1.10.510.10:FF:000426">
    <property type="entry name" value="Receptor-type tyrosine-protein kinase FLT3"/>
    <property type="match status" value="1"/>
</dbReference>
<dbReference type="GO" id="GO:0005886">
    <property type="term" value="C:plasma membrane"/>
    <property type="evidence" value="ECO:0007669"/>
    <property type="project" value="UniProtKB-SubCell"/>
</dbReference>
<sequence>MGLRKHARRKRWVLYFAVLLLQTEAETPTPSGGGGDSQQVRCFIDRKSHCSNWDTEQIPCRLFDWNMQSPPMSQVKIRTQETVRISAEHYPTIQTCSWNYSTESSTYSEKNIEGVYTVIISQASERDSGNFSLCCESGSQRTCVAFGVHLTLEYRPSTPQLKISPGEKGRSSTYSCSSKGFPKPTISWIPKTSSLPSSSLGNTAVSIVSSFKLYNKKTVCCAENSLGKECSMLYNYDLWLPDSNEEVSLVTLTPGQPLLLRCSDKPSTPGLRWLPEKNGLQVLHDDMGSQSLTYLFIDSVNEEHSGRYTCKSHDNRTKSINVQVREGGFINLLELNEVNHVLAQDRAKFCFRAVLSAHPKPRCHWLTPNGTVPCPDRVTFWGNSTFELCDPAPGLYQFHAENSKACITRNMSLCVTDTPSVSLIQEADRFSCSTNSTMPLNITWKTCPLSANCLDASSWRGEEDHPFHVSEAKGLCQKEVSSYFLLGHLEHQTKLKCCVHISASEHCSQETSLLKNYSSTSLLLLTGLLSISLLLLTTALIISFRRKKPQYESQLRILQMVDNDYVYINFKQFQYDQSWEFPRENLELGKELGSGAFGMVVEATAYGICKPGVSEQVAVKMLKEKHQTVEKEALMSELKMMMHIGNHVNIVNLLGACTGSGPIYLIFQYCTKGDLLNYLKTNRERFHQSLTDLFTKNHFSCLYHNFQSDCTHSPYIPMFPAVTRKPETQELLSYSTSPDPPEVLCHGIYEETDLSYEDELQVLTYDDLLSFSCQVAKGMEYLSSKNCIHRDLAARNVLVSHDKTVKIGDFGLARDIVKDSNYVVRGNVRLPVKWMAPESLFEGMYTMESDIWAYGILLWEIFSLGVTPYPGMKVDQNFYALIQNGFQMDRPYYASGLVYQVMRLCWALEPHARPPFSKLVAFMETELEDVEEKLYSNMTGSKSRTYKNILQTPSSMSENVRLEHH</sequence>
<evidence type="ECO:0000256" key="19">
    <source>
        <dbReference type="ARBA" id="ARBA00051243"/>
    </source>
</evidence>
<evidence type="ECO:0000313" key="31">
    <source>
        <dbReference type="EMBL" id="KAG5850694.1"/>
    </source>
</evidence>
<evidence type="ECO:0000256" key="8">
    <source>
        <dbReference type="ARBA" id="ARBA00022737"/>
    </source>
</evidence>
<evidence type="ECO:0000256" key="3">
    <source>
        <dbReference type="ARBA" id="ARBA00022475"/>
    </source>
</evidence>
<evidence type="ECO:0000256" key="26">
    <source>
        <dbReference type="SAM" id="MobiDB-lite"/>
    </source>
</evidence>
<dbReference type="PANTHER" id="PTHR24416:SF356">
    <property type="entry name" value="RECEPTOR-TYPE TYROSINE-PROTEIN KINASE FLT3"/>
    <property type="match status" value="1"/>
</dbReference>
<keyword evidence="18 25" id="KW-0393">Immunoglobulin domain</keyword>
<dbReference type="Gene3D" id="3.30.200.20">
    <property type="entry name" value="Phosphorylase Kinase, domain 1"/>
    <property type="match status" value="1"/>
</dbReference>
<evidence type="ECO:0000256" key="10">
    <source>
        <dbReference type="ARBA" id="ARBA00022777"/>
    </source>
</evidence>
<dbReference type="PROSITE" id="PS50011">
    <property type="entry name" value="PROTEIN_KINASE_DOM"/>
    <property type="match status" value="1"/>
</dbReference>
<evidence type="ECO:0000256" key="17">
    <source>
        <dbReference type="ARBA" id="ARBA00023180"/>
    </source>
</evidence>
<evidence type="ECO:0000259" key="29">
    <source>
        <dbReference type="PROSITE" id="PS50011"/>
    </source>
</evidence>
<dbReference type="EMBL" id="JAFIRN010000004">
    <property type="protein sequence ID" value="KAG5850694.1"/>
    <property type="molecule type" value="Genomic_DNA"/>
</dbReference>
<dbReference type="InterPro" id="IPR003599">
    <property type="entry name" value="Ig_sub"/>
</dbReference>
<proteinExistence type="inferred from homology"/>
<keyword evidence="11 21" id="KW-0067">ATP-binding</keyword>
<keyword evidence="9 21" id="KW-0547">Nucleotide-binding</keyword>
<dbReference type="InterPro" id="IPR036179">
    <property type="entry name" value="Ig-like_dom_sf"/>
</dbReference>
<dbReference type="InterPro" id="IPR013783">
    <property type="entry name" value="Ig-like_fold"/>
</dbReference>
<dbReference type="GO" id="GO:0043235">
    <property type="term" value="C:receptor complex"/>
    <property type="evidence" value="ECO:0007669"/>
    <property type="project" value="TreeGrafter"/>
</dbReference>
<organism evidence="31 32">
    <name type="scientific">Anguilla anguilla</name>
    <name type="common">European freshwater eel</name>
    <name type="synonym">Muraena anguilla</name>
    <dbReference type="NCBI Taxonomy" id="7936"/>
    <lineage>
        <taxon>Eukaryota</taxon>
        <taxon>Metazoa</taxon>
        <taxon>Chordata</taxon>
        <taxon>Craniata</taxon>
        <taxon>Vertebrata</taxon>
        <taxon>Euteleostomi</taxon>
        <taxon>Actinopterygii</taxon>
        <taxon>Neopterygii</taxon>
        <taxon>Teleostei</taxon>
        <taxon>Anguilliformes</taxon>
        <taxon>Anguillidae</taxon>
        <taxon>Anguilla</taxon>
    </lineage>
</organism>
<evidence type="ECO:0000259" key="30">
    <source>
        <dbReference type="PROSITE" id="PS50835"/>
    </source>
</evidence>
<keyword evidence="22" id="KW-0479">Metal-binding</keyword>
<dbReference type="InterPro" id="IPR011009">
    <property type="entry name" value="Kinase-like_dom_sf"/>
</dbReference>
<dbReference type="GO" id="GO:0019221">
    <property type="term" value="P:cytokine-mediated signaling pathway"/>
    <property type="evidence" value="ECO:0007669"/>
    <property type="project" value="TreeGrafter"/>
</dbReference>
<feature type="domain" description="Ig-like" evidence="30">
    <location>
        <begin position="241"/>
        <end position="321"/>
    </location>
</feature>
<evidence type="ECO:0000256" key="27">
    <source>
        <dbReference type="SAM" id="Phobius"/>
    </source>
</evidence>
<dbReference type="FunFam" id="3.30.200.20:FF:000366">
    <property type="entry name" value="receptor-type tyrosine-protein kinase FLT3"/>
    <property type="match status" value="1"/>
</dbReference>
<dbReference type="InterPro" id="IPR007110">
    <property type="entry name" value="Ig-like_dom"/>
</dbReference>
<feature type="transmembrane region" description="Helical" evidence="27">
    <location>
        <begin position="522"/>
        <end position="544"/>
    </location>
</feature>
<keyword evidence="32" id="KW-1185">Reference proteome</keyword>
<dbReference type="Gene3D" id="1.10.510.10">
    <property type="entry name" value="Transferase(Phosphotransferase) domain 1"/>
    <property type="match status" value="1"/>
</dbReference>
<evidence type="ECO:0000256" key="22">
    <source>
        <dbReference type="PIRSR" id="PIRSR000615-3"/>
    </source>
</evidence>
<feature type="domain" description="Protein kinase" evidence="29">
    <location>
        <begin position="586"/>
        <end position="927"/>
    </location>
</feature>
<evidence type="ECO:0000256" key="11">
    <source>
        <dbReference type="ARBA" id="ARBA00022840"/>
    </source>
</evidence>
<dbReference type="GO" id="GO:0004714">
    <property type="term" value="F:transmembrane receptor protein tyrosine kinase activity"/>
    <property type="evidence" value="ECO:0007669"/>
    <property type="project" value="UniProtKB-EC"/>
</dbReference>
<keyword evidence="13 27" id="KW-0472">Membrane</keyword>
<dbReference type="PROSITE" id="PS50835">
    <property type="entry name" value="IG_LIKE"/>
    <property type="match status" value="2"/>
</dbReference>
<feature type="binding site" evidence="22">
    <location>
        <position position="796"/>
    </location>
    <ligand>
        <name>Mg(2+)</name>
        <dbReference type="ChEBI" id="CHEBI:18420"/>
    </ligand>
</feature>
<keyword evidence="7 28" id="KW-0732">Signal</keyword>
<feature type="site" description="Important for interaction with phosphotyrosine-binding proteins" evidence="23">
    <location>
        <position position="935"/>
    </location>
</feature>
<dbReference type="PROSITE" id="PS00109">
    <property type="entry name" value="PROTEIN_KINASE_TYR"/>
    <property type="match status" value="1"/>
</dbReference>
<dbReference type="SUPFAM" id="SSF48726">
    <property type="entry name" value="Immunoglobulin"/>
    <property type="match status" value="2"/>
</dbReference>
<evidence type="ECO:0000256" key="20">
    <source>
        <dbReference type="PIRSR" id="PIRSR000615-1"/>
    </source>
</evidence>
<dbReference type="SMART" id="SM00409">
    <property type="entry name" value="IG"/>
    <property type="match status" value="2"/>
</dbReference>
<dbReference type="InterPro" id="IPR050122">
    <property type="entry name" value="RTK"/>
</dbReference>
<dbReference type="InterPro" id="IPR001824">
    <property type="entry name" value="Tyr_kinase_rcpt_3_CS"/>
</dbReference>
<reference evidence="31" key="1">
    <citation type="submission" date="2021-01" db="EMBL/GenBank/DDBJ databases">
        <title>A chromosome-scale assembly of European eel, Anguilla anguilla.</title>
        <authorList>
            <person name="Henkel C."/>
            <person name="Jong-Raadsen S.A."/>
            <person name="Dufour S."/>
            <person name="Weltzien F.-A."/>
            <person name="Palstra A.P."/>
            <person name="Pelster B."/>
            <person name="Spaink H.P."/>
            <person name="Van Den Thillart G.E."/>
            <person name="Jansen H."/>
            <person name="Zahm M."/>
            <person name="Klopp C."/>
            <person name="Cedric C."/>
            <person name="Louis A."/>
            <person name="Berthelot C."/>
            <person name="Parey E."/>
            <person name="Roest Crollius H."/>
            <person name="Montfort J."/>
            <person name="Robinson-Rechavi M."/>
            <person name="Bucao C."/>
            <person name="Bouchez O."/>
            <person name="Gislard M."/>
            <person name="Lluch J."/>
            <person name="Milhes M."/>
            <person name="Lampietro C."/>
            <person name="Lopez Roques C."/>
            <person name="Donnadieu C."/>
            <person name="Braasch I."/>
            <person name="Desvignes T."/>
            <person name="Postlethwait J."/>
            <person name="Bobe J."/>
            <person name="Guiguen Y."/>
            <person name="Dirks R."/>
        </authorList>
    </citation>
    <scope>NUCLEOTIDE SEQUENCE</scope>
    <source>
        <strain evidence="31">Tag_6206</strain>
        <tissue evidence="31">Liver</tissue>
    </source>
</reference>
<keyword evidence="6 25" id="KW-0812">Transmembrane</keyword>
<keyword evidence="4" id="KW-0597">Phosphoprotein</keyword>
<keyword evidence="12 27" id="KW-1133">Transmembrane helix</keyword>
<keyword evidence="22" id="KW-0460">Magnesium</keyword>
<keyword evidence="3" id="KW-1003">Cell membrane</keyword>
<keyword evidence="17" id="KW-0325">Glycoprotein</keyword>
<feature type="active site" description="Proton acceptor" evidence="20">
    <location>
        <position position="791"/>
    </location>
</feature>
<evidence type="ECO:0000256" key="21">
    <source>
        <dbReference type="PIRSR" id="PIRSR000615-2"/>
    </source>
</evidence>
<feature type="binding site" evidence="21">
    <location>
        <position position="795"/>
    </location>
    <ligand>
        <name>ATP</name>
        <dbReference type="ChEBI" id="CHEBI:30616"/>
    </ligand>
</feature>
<name>A0A9D3S0I5_ANGAN</name>
<evidence type="ECO:0000256" key="13">
    <source>
        <dbReference type="ARBA" id="ARBA00023136"/>
    </source>
</evidence>
<evidence type="ECO:0000256" key="25">
    <source>
        <dbReference type="RuleBase" id="RU000311"/>
    </source>
</evidence>
<evidence type="ECO:0000256" key="6">
    <source>
        <dbReference type="ARBA" id="ARBA00022692"/>
    </source>
</evidence>
<comment type="catalytic activity">
    <reaction evidence="19">
        <text>L-tyrosyl-[protein] + ATP = O-phospho-L-tyrosyl-[protein] + ADP + H(+)</text>
        <dbReference type="Rhea" id="RHEA:10596"/>
        <dbReference type="Rhea" id="RHEA-COMP:10136"/>
        <dbReference type="Rhea" id="RHEA-COMP:20101"/>
        <dbReference type="ChEBI" id="CHEBI:15378"/>
        <dbReference type="ChEBI" id="CHEBI:30616"/>
        <dbReference type="ChEBI" id="CHEBI:46858"/>
        <dbReference type="ChEBI" id="CHEBI:61978"/>
        <dbReference type="ChEBI" id="CHEBI:456216"/>
        <dbReference type="EC" id="2.7.10.1"/>
    </reaction>
</comment>
<dbReference type="GO" id="GO:0007169">
    <property type="term" value="P:cell surface receptor protein tyrosine kinase signaling pathway"/>
    <property type="evidence" value="ECO:0007669"/>
    <property type="project" value="InterPro"/>
</dbReference>
<keyword evidence="10" id="KW-0418">Kinase</keyword>
<dbReference type="GO" id="GO:0019838">
    <property type="term" value="F:growth factor binding"/>
    <property type="evidence" value="ECO:0007669"/>
    <property type="project" value="TreeGrafter"/>
</dbReference>
<feature type="domain" description="Ig-like" evidence="30">
    <location>
        <begin position="159"/>
        <end position="231"/>
    </location>
</feature>
<keyword evidence="14" id="KW-0829">Tyrosine-protein kinase</keyword>
<feature type="chain" id="PRO_5039523044" description="receptor protein-tyrosine kinase" evidence="28">
    <location>
        <begin position="26"/>
        <end position="965"/>
    </location>
</feature>
<dbReference type="GO" id="GO:0005524">
    <property type="term" value="F:ATP binding"/>
    <property type="evidence" value="ECO:0007669"/>
    <property type="project" value="UniProtKB-UniRule"/>
</dbReference>
<dbReference type="InterPro" id="IPR000719">
    <property type="entry name" value="Prot_kinase_dom"/>
</dbReference>
<dbReference type="Gene3D" id="2.60.40.10">
    <property type="entry name" value="Immunoglobulins"/>
    <property type="match status" value="2"/>
</dbReference>
<feature type="transmembrane region" description="Helical" evidence="27">
    <location>
        <begin position="648"/>
        <end position="667"/>
    </location>
</feature>
<dbReference type="AlphaFoldDB" id="A0A9D3S0I5"/>
<evidence type="ECO:0000256" key="16">
    <source>
        <dbReference type="ARBA" id="ARBA00023170"/>
    </source>
</evidence>
<feature type="binding site" evidence="22">
    <location>
        <position position="809"/>
    </location>
    <ligand>
        <name>Mg(2+)</name>
        <dbReference type="ChEBI" id="CHEBI:18420"/>
    </ligand>
</feature>
<dbReference type="InterPro" id="IPR001245">
    <property type="entry name" value="Ser-Thr/Tyr_kinase_cat_dom"/>
</dbReference>
<evidence type="ECO:0000256" key="9">
    <source>
        <dbReference type="ARBA" id="ARBA00022741"/>
    </source>
</evidence>
<feature type="region of interest" description="Disordered" evidence="26">
    <location>
        <begin position="161"/>
        <end position="181"/>
    </location>
</feature>
<evidence type="ECO:0000256" key="7">
    <source>
        <dbReference type="ARBA" id="ARBA00022729"/>
    </source>
</evidence>
<keyword evidence="15" id="KW-1015">Disulfide bond</keyword>
<dbReference type="InterPro" id="IPR003598">
    <property type="entry name" value="Ig_sub2"/>
</dbReference>
<comment type="caution">
    <text evidence="31">The sequence shown here is derived from an EMBL/GenBank/DDBJ whole genome shotgun (WGS) entry which is preliminary data.</text>
</comment>
<dbReference type="SMART" id="SM00408">
    <property type="entry name" value="IGc2"/>
    <property type="match status" value="1"/>
</dbReference>
<dbReference type="Proteomes" id="UP001044222">
    <property type="component" value="Unassembled WGS sequence"/>
</dbReference>
<evidence type="ECO:0000256" key="28">
    <source>
        <dbReference type="SAM" id="SignalP"/>
    </source>
</evidence>
<evidence type="ECO:0000256" key="14">
    <source>
        <dbReference type="ARBA" id="ARBA00023137"/>
    </source>
</evidence>
<accession>A0A9D3S0I5</accession>
<dbReference type="PROSITE" id="PS00240">
    <property type="entry name" value="RECEPTOR_TYR_KIN_III"/>
    <property type="match status" value="1"/>
</dbReference>
<comment type="subcellular location">
    <subcellularLocation>
        <location evidence="1">Cell membrane</location>
        <topology evidence="1">Single-pass type I membrane protein</topology>
    </subcellularLocation>
    <subcellularLocation>
        <location evidence="25">Membrane</location>
        <topology evidence="25">Single-pass type I membrane protein</topology>
    </subcellularLocation>
</comment>
<dbReference type="InterPro" id="IPR008266">
    <property type="entry name" value="Tyr_kinase_AS"/>
</dbReference>
<dbReference type="PIRSF" id="PIRSF000615">
    <property type="entry name" value="TyrPK_CSF1-R"/>
    <property type="match status" value="1"/>
</dbReference>
<dbReference type="PROSITE" id="PS00107">
    <property type="entry name" value="PROTEIN_KINASE_ATP"/>
    <property type="match status" value="1"/>
</dbReference>
<comment type="similarity">
    <text evidence="25">Belongs to the protein kinase superfamily. Tyr protein kinase family. CSF-1/PDGF receptor subfamily.</text>
</comment>
<dbReference type="GO" id="GO:0046872">
    <property type="term" value="F:metal ion binding"/>
    <property type="evidence" value="ECO:0007669"/>
    <property type="project" value="UniProtKB-KW"/>
</dbReference>
<dbReference type="SMART" id="SM00219">
    <property type="entry name" value="TyrKc"/>
    <property type="match status" value="1"/>
</dbReference>
<feature type="binding site" evidence="22">
    <location>
        <position position="565"/>
    </location>
    <ligand>
        <name>Mg(2+)</name>
        <dbReference type="ChEBI" id="CHEBI:18420"/>
    </ligand>
</feature>
<keyword evidence="5" id="KW-0808">Transferase</keyword>
<keyword evidence="16 25" id="KW-0675">Receptor</keyword>
<dbReference type="PANTHER" id="PTHR24416">
    <property type="entry name" value="TYROSINE-PROTEIN KINASE RECEPTOR"/>
    <property type="match status" value="1"/>
</dbReference>
<feature type="binding site" evidence="21 24">
    <location>
        <position position="620"/>
    </location>
    <ligand>
        <name>ATP</name>
        <dbReference type="ChEBI" id="CHEBI:30616"/>
    </ligand>
</feature>
<dbReference type="InterPro" id="IPR017441">
    <property type="entry name" value="Protein_kinase_ATP_BS"/>
</dbReference>